<dbReference type="NCBIfam" id="TIGR01727">
    <property type="entry name" value="oligo_HPY"/>
    <property type="match status" value="1"/>
</dbReference>
<dbReference type="PANTHER" id="PTHR43776">
    <property type="entry name" value="TRANSPORT ATP-BINDING PROTEIN"/>
    <property type="match status" value="1"/>
</dbReference>
<proteinExistence type="inferred from homology"/>
<evidence type="ECO:0000256" key="1">
    <source>
        <dbReference type="ARBA" id="ARBA00005417"/>
    </source>
</evidence>
<dbReference type="AlphaFoldDB" id="A0A1G7GYM6"/>
<dbReference type="RefSeq" id="WP_149797141.1">
    <property type="nucleotide sequence ID" value="NZ_FNBO01000001.1"/>
</dbReference>
<evidence type="ECO:0000256" key="5">
    <source>
        <dbReference type="SAM" id="MobiDB-lite"/>
    </source>
</evidence>
<feature type="compositionally biased region" description="Basic and acidic residues" evidence="5">
    <location>
        <begin position="406"/>
        <end position="415"/>
    </location>
</feature>
<name>A0A1G7GYM6_9EURY</name>
<evidence type="ECO:0000313" key="8">
    <source>
        <dbReference type="Proteomes" id="UP000324020"/>
    </source>
</evidence>
<keyword evidence="2" id="KW-0813">Transport</keyword>
<dbReference type="Pfam" id="PF08352">
    <property type="entry name" value="oligo_HPY"/>
    <property type="match status" value="1"/>
</dbReference>
<dbReference type="GO" id="GO:0055085">
    <property type="term" value="P:transmembrane transport"/>
    <property type="evidence" value="ECO:0007669"/>
    <property type="project" value="UniProtKB-ARBA"/>
</dbReference>
<dbReference type="PANTHER" id="PTHR43776:SF7">
    <property type="entry name" value="D,D-DIPEPTIDE TRANSPORT ATP-BINDING PROTEIN DDPF-RELATED"/>
    <property type="match status" value="1"/>
</dbReference>
<evidence type="ECO:0000256" key="4">
    <source>
        <dbReference type="ARBA" id="ARBA00022840"/>
    </source>
</evidence>
<evidence type="ECO:0000256" key="2">
    <source>
        <dbReference type="ARBA" id="ARBA00022448"/>
    </source>
</evidence>
<protein>
    <submittedName>
        <fullName evidence="7">Peptide/nickel transport system ATP-binding protein</fullName>
    </submittedName>
</protein>
<keyword evidence="3" id="KW-0547">Nucleotide-binding</keyword>
<dbReference type="PROSITE" id="PS00211">
    <property type="entry name" value="ABC_TRANSPORTER_1"/>
    <property type="match status" value="1"/>
</dbReference>
<keyword evidence="8" id="KW-1185">Reference proteome</keyword>
<sequence>MSGDPICSVRDLKKHYPITRGLLRREVGRVRAVDGVSFDVERGEALGIVGESGSGKTTTAHTVLGLEEPTAGEVRFDGEPVSELTGEERDAFRRRAQLIVQDPNDALDPRMTVGEAVAEPLRIHGLDDAERRNAIVADILERVGLSGDDADRYPHEFSGGEKQRISIARALVVSPDLIVADEPTSALDARVRSEILDLLDRIRREFDIAVLFVSHDLDVIRRSCDRVAVMYLGEIVERGATDSVLADPAHPYTRVLLSSVPSLDPTDRELGRPLTDTVPNPSDPPSGCRFHPRCPDVIPPADLSVSESTWRAIAGFRFSVQAGELPEAAVGDPESETGTGGDRAGEGRTAATVRRAVGLAEELPDPDAEAAVEDAAAALAAGDVDAADETLAAAFTSVCEREAPAAVDRPADAGAERVTTGTVSCLRHGRSGSAEAVRPDGDAETEN</sequence>
<dbReference type="GO" id="GO:0005524">
    <property type="term" value="F:ATP binding"/>
    <property type="evidence" value="ECO:0007669"/>
    <property type="project" value="UniProtKB-KW"/>
</dbReference>
<dbReference type="Pfam" id="PF00005">
    <property type="entry name" value="ABC_tran"/>
    <property type="match status" value="1"/>
</dbReference>
<feature type="region of interest" description="Disordered" evidence="5">
    <location>
        <begin position="325"/>
        <end position="349"/>
    </location>
</feature>
<dbReference type="Proteomes" id="UP000324020">
    <property type="component" value="Unassembled WGS sequence"/>
</dbReference>
<feature type="domain" description="ABC transporter" evidence="6">
    <location>
        <begin position="7"/>
        <end position="257"/>
    </location>
</feature>
<dbReference type="GO" id="GO:0016887">
    <property type="term" value="F:ATP hydrolysis activity"/>
    <property type="evidence" value="ECO:0007669"/>
    <property type="project" value="InterPro"/>
</dbReference>
<evidence type="ECO:0000256" key="3">
    <source>
        <dbReference type="ARBA" id="ARBA00022741"/>
    </source>
</evidence>
<dbReference type="InterPro" id="IPR027417">
    <property type="entry name" value="P-loop_NTPase"/>
</dbReference>
<dbReference type="GO" id="GO:0015833">
    <property type="term" value="P:peptide transport"/>
    <property type="evidence" value="ECO:0007669"/>
    <property type="project" value="InterPro"/>
</dbReference>
<accession>A0A1G7GYM6</accession>
<feature type="region of interest" description="Disordered" evidence="5">
    <location>
        <begin position="263"/>
        <end position="288"/>
    </location>
</feature>
<dbReference type="EMBL" id="FNBO01000001">
    <property type="protein sequence ID" value="SDE93266.1"/>
    <property type="molecule type" value="Genomic_DNA"/>
</dbReference>
<dbReference type="SUPFAM" id="SSF52540">
    <property type="entry name" value="P-loop containing nucleoside triphosphate hydrolases"/>
    <property type="match status" value="1"/>
</dbReference>
<feature type="region of interest" description="Disordered" evidence="5">
    <location>
        <begin position="406"/>
        <end position="447"/>
    </location>
</feature>
<comment type="similarity">
    <text evidence="1">Belongs to the ABC transporter superfamily.</text>
</comment>
<dbReference type="OrthoDB" id="18209at2157"/>
<dbReference type="InterPro" id="IPR003593">
    <property type="entry name" value="AAA+_ATPase"/>
</dbReference>
<gene>
    <name evidence="7" type="ORF">SAMN04488067_101125</name>
</gene>
<evidence type="ECO:0000313" key="7">
    <source>
        <dbReference type="EMBL" id="SDE93266.1"/>
    </source>
</evidence>
<keyword evidence="4 7" id="KW-0067">ATP-binding</keyword>
<organism evidence="7 8">
    <name type="scientific">Halorubrum xinjiangense</name>
    <dbReference type="NCBI Taxonomy" id="261291"/>
    <lineage>
        <taxon>Archaea</taxon>
        <taxon>Methanobacteriati</taxon>
        <taxon>Methanobacteriota</taxon>
        <taxon>Stenosarchaea group</taxon>
        <taxon>Halobacteria</taxon>
        <taxon>Halobacteriales</taxon>
        <taxon>Haloferacaceae</taxon>
        <taxon>Halorubrum</taxon>
    </lineage>
</organism>
<dbReference type="InterPro" id="IPR050319">
    <property type="entry name" value="ABC_transp_ATP-bind"/>
</dbReference>
<evidence type="ECO:0000259" key="6">
    <source>
        <dbReference type="PROSITE" id="PS50893"/>
    </source>
</evidence>
<dbReference type="Gene3D" id="3.40.50.300">
    <property type="entry name" value="P-loop containing nucleotide triphosphate hydrolases"/>
    <property type="match status" value="1"/>
</dbReference>
<dbReference type="CDD" id="cd03257">
    <property type="entry name" value="ABC_NikE_OppD_transporters"/>
    <property type="match status" value="1"/>
</dbReference>
<dbReference type="InterPro" id="IPR017871">
    <property type="entry name" value="ABC_transporter-like_CS"/>
</dbReference>
<dbReference type="InterPro" id="IPR003439">
    <property type="entry name" value="ABC_transporter-like_ATP-bd"/>
</dbReference>
<dbReference type="PROSITE" id="PS50893">
    <property type="entry name" value="ABC_TRANSPORTER_2"/>
    <property type="match status" value="1"/>
</dbReference>
<reference evidence="7 8" key="1">
    <citation type="submission" date="2016-10" db="EMBL/GenBank/DDBJ databases">
        <authorList>
            <person name="Varghese N."/>
            <person name="Submissions S."/>
        </authorList>
    </citation>
    <scope>NUCLEOTIDE SEQUENCE [LARGE SCALE GENOMIC DNA]</scope>
    <source>
        <strain evidence="7 8">CGMCC 1.3527</strain>
    </source>
</reference>
<dbReference type="InterPro" id="IPR013563">
    <property type="entry name" value="Oligopep_ABC_C"/>
</dbReference>
<dbReference type="FunFam" id="3.40.50.300:FF:000016">
    <property type="entry name" value="Oligopeptide ABC transporter ATP-binding component"/>
    <property type="match status" value="1"/>
</dbReference>
<dbReference type="SMART" id="SM00382">
    <property type="entry name" value="AAA"/>
    <property type="match status" value="1"/>
</dbReference>